<dbReference type="AlphaFoldDB" id="A0A1I3MYT5"/>
<sequence length="675" mass="74957">MPSPSEQQPTAQPPHAPAGNKIHGDIHGSVAQTGEVHGDITVQTIVQEIKSPDGELFEWQVNEDELAEVAGQFVEPDGYAQAAKILAERSVVVLHNTGTGRNFAGLRLLAGSRRIVRLNSGRRLGGIKEDELHADDGYLWHATGPGAAVLTEFDLTKAAGLARTRHCRLVIIVDQPGDVPHSANAQAVPLKPPDPVQVALARMRHRAPGRFEEARAVFDRVLAGKLTVGDPPHKAAHAADMAITLTTEGGDEAEFARKLDEDVDRAVKDIIHDGWASEEFTMLMAVALLEGKPFDEVAEHAVRLDRLARAAELPQDRTPRPRRVFSKPKDRLLRDIRATTDLRSHSSHPGLREQTVRFERPDWANAVLRRFWQQYHLDHKILLDWMCGSDEPEAAVQALCTIITEVPAHKPLRPVEYLAGHNGLRQRHLAGKTLTRLAGKHNLRGLVEDILDSWIAGTSVNRKYTAALVCGAFFETDRERALERLAEIARTDSARAGDAVIAAVLVSLADNANAPVILRTVQDWLADKKSLRTRDGLRRVALELAMWLLGVWTEDDVPLVDAAELSLRHPEEMRALAWTIAMDRSYGPGYLRRLVSLCDQGTLRGTSAKARADRAEFLRLARLLCPDLRWRSRLETTLLWGLCHPTRRRQMRYLFRAASRVSRVDEGAERPADSG</sequence>
<organism evidence="2 3">
    <name type="scientific">Amycolatopsis sacchari</name>
    <dbReference type="NCBI Taxonomy" id="115433"/>
    <lineage>
        <taxon>Bacteria</taxon>
        <taxon>Bacillati</taxon>
        <taxon>Actinomycetota</taxon>
        <taxon>Actinomycetes</taxon>
        <taxon>Pseudonocardiales</taxon>
        <taxon>Pseudonocardiaceae</taxon>
        <taxon>Amycolatopsis</taxon>
    </lineage>
</organism>
<accession>A0A1I3MYT5</accession>
<dbReference type="OrthoDB" id="3908445at2"/>
<evidence type="ECO:0000313" key="2">
    <source>
        <dbReference type="EMBL" id="SFJ02082.1"/>
    </source>
</evidence>
<feature type="region of interest" description="Disordered" evidence="1">
    <location>
        <begin position="1"/>
        <end position="26"/>
    </location>
</feature>
<dbReference type="STRING" id="115433.SAMN05421835_102527"/>
<dbReference type="RefSeq" id="WP_091504803.1">
    <property type="nucleotide sequence ID" value="NZ_FORP01000002.1"/>
</dbReference>
<keyword evidence="3" id="KW-1185">Reference proteome</keyword>
<proteinExistence type="predicted"/>
<protein>
    <submittedName>
        <fullName evidence="2">Uncharacterized protein</fullName>
    </submittedName>
</protein>
<evidence type="ECO:0000313" key="3">
    <source>
        <dbReference type="Proteomes" id="UP000199025"/>
    </source>
</evidence>
<dbReference type="Proteomes" id="UP000199025">
    <property type="component" value="Unassembled WGS sequence"/>
</dbReference>
<name>A0A1I3MYT5_9PSEU</name>
<evidence type="ECO:0000256" key="1">
    <source>
        <dbReference type="SAM" id="MobiDB-lite"/>
    </source>
</evidence>
<dbReference type="EMBL" id="FORP01000002">
    <property type="protein sequence ID" value="SFJ02082.1"/>
    <property type="molecule type" value="Genomic_DNA"/>
</dbReference>
<gene>
    <name evidence="2" type="ORF">SAMN05421835_102527</name>
</gene>
<reference evidence="2 3" key="1">
    <citation type="submission" date="2016-10" db="EMBL/GenBank/DDBJ databases">
        <authorList>
            <person name="de Groot N.N."/>
        </authorList>
    </citation>
    <scope>NUCLEOTIDE SEQUENCE [LARGE SCALE GENOMIC DNA]</scope>
    <source>
        <strain evidence="2 3">DSM 44468</strain>
    </source>
</reference>